<sequence>MNPLDELKRLTSPFPDGPQLFERAEHIAASTTPEPYKQMLVHEHHMTVTMEKFHGCSVDVKILERAYDKDVYCRKIILTKEGTDVPVQFGIVRFNFEYVTDAVRKEIEQGDTPLGRVLINYNVLRHIDLNAILKVTAGPGLAGYLNMPEGATTYGRIATIFCNHQPAVDLLEVSAPLPTT</sequence>
<dbReference type="AlphaFoldDB" id="A0A517Z597"/>
<dbReference type="Proteomes" id="UP000320496">
    <property type="component" value="Chromosome"/>
</dbReference>
<dbReference type="EMBL" id="CP036275">
    <property type="protein sequence ID" value="QDU37629.1"/>
    <property type="molecule type" value="Genomic_DNA"/>
</dbReference>
<gene>
    <name evidence="1" type="ORF">Mal4_19440</name>
</gene>
<dbReference type="KEGG" id="mri:Mal4_19440"/>
<organism evidence="1 2">
    <name type="scientific">Maioricimonas rarisocia</name>
    <dbReference type="NCBI Taxonomy" id="2528026"/>
    <lineage>
        <taxon>Bacteria</taxon>
        <taxon>Pseudomonadati</taxon>
        <taxon>Planctomycetota</taxon>
        <taxon>Planctomycetia</taxon>
        <taxon>Planctomycetales</taxon>
        <taxon>Planctomycetaceae</taxon>
        <taxon>Maioricimonas</taxon>
    </lineage>
</organism>
<name>A0A517Z597_9PLAN</name>
<dbReference type="OrthoDB" id="268218at2"/>
<accession>A0A517Z597</accession>
<dbReference type="InterPro" id="IPR028978">
    <property type="entry name" value="Chorismate_lyase_/UTRA_dom_sf"/>
</dbReference>
<proteinExistence type="predicted"/>
<keyword evidence="2" id="KW-1185">Reference proteome</keyword>
<protein>
    <submittedName>
        <fullName evidence="1">Uncharacterized protein</fullName>
    </submittedName>
</protein>
<dbReference type="RefSeq" id="WP_145368595.1">
    <property type="nucleotide sequence ID" value="NZ_CP036275.1"/>
</dbReference>
<evidence type="ECO:0000313" key="1">
    <source>
        <dbReference type="EMBL" id="QDU37629.1"/>
    </source>
</evidence>
<evidence type="ECO:0000313" key="2">
    <source>
        <dbReference type="Proteomes" id="UP000320496"/>
    </source>
</evidence>
<dbReference type="SUPFAM" id="SSF64288">
    <property type="entry name" value="Chorismate lyase-like"/>
    <property type="match status" value="1"/>
</dbReference>
<reference evidence="1 2" key="1">
    <citation type="submission" date="2019-02" db="EMBL/GenBank/DDBJ databases">
        <title>Deep-cultivation of Planctomycetes and their phenomic and genomic characterization uncovers novel biology.</title>
        <authorList>
            <person name="Wiegand S."/>
            <person name="Jogler M."/>
            <person name="Boedeker C."/>
            <person name="Pinto D."/>
            <person name="Vollmers J."/>
            <person name="Rivas-Marin E."/>
            <person name="Kohn T."/>
            <person name="Peeters S.H."/>
            <person name="Heuer A."/>
            <person name="Rast P."/>
            <person name="Oberbeckmann S."/>
            <person name="Bunk B."/>
            <person name="Jeske O."/>
            <person name="Meyerdierks A."/>
            <person name="Storesund J.E."/>
            <person name="Kallscheuer N."/>
            <person name="Luecker S."/>
            <person name="Lage O.M."/>
            <person name="Pohl T."/>
            <person name="Merkel B.J."/>
            <person name="Hornburger P."/>
            <person name="Mueller R.-W."/>
            <person name="Bruemmer F."/>
            <person name="Labrenz M."/>
            <person name="Spormann A.M."/>
            <person name="Op den Camp H."/>
            <person name="Overmann J."/>
            <person name="Amann R."/>
            <person name="Jetten M.S.M."/>
            <person name="Mascher T."/>
            <person name="Medema M.H."/>
            <person name="Devos D.P."/>
            <person name="Kaster A.-K."/>
            <person name="Ovreas L."/>
            <person name="Rohde M."/>
            <person name="Galperin M.Y."/>
            <person name="Jogler C."/>
        </authorList>
    </citation>
    <scope>NUCLEOTIDE SEQUENCE [LARGE SCALE GENOMIC DNA]</scope>
    <source>
        <strain evidence="1 2">Mal4</strain>
    </source>
</reference>
<dbReference type="Gene3D" id="3.40.1410.10">
    <property type="entry name" value="Chorismate lyase-like"/>
    <property type="match status" value="1"/>
</dbReference>